<reference evidence="3" key="2">
    <citation type="submission" date="2023-06" db="EMBL/GenBank/DDBJ databases">
        <authorList>
            <consortium name="Lawrence Berkeley National Laboratory"/>
            <person name="Haridas S."/>
            <person name="Hensen N."/>
            <person name="Bonometti L."/>
            <person name="Westerberg I."/>
            <person name="Brannstrom I.O."/>
            <person name="Guillou S."/>
            <person name="Cros-Aarteil S."/>
            <person name="Calhoun S."/>
            <person name="Kuo A."/>
            <person name="Mondo S."/>
            <person name="Pangilinan J."/>
            <person name="Riley R."/>
            <person name="Labutti K."/>
            <person name="Andreopoulos B."/>
            <person name="Lipzen A."/>
            <person name="Chen C."/>
            <person name="Yanf M."/>
            <person name="Daum C."/>
            <person name="Ng V."/>
            <person name="Clum A."/>
            <person name="Steindorff A."/>
            <person name="Ohm R."/>
            <person name="Martin F."/>
            <person name="Silar P."/>
            <person name="Natvig D."/>
            <person name="Lalanne C."/>
            <person name="Gautier V."/>
            <person name="Ament-Velasquez S.L."/>
            <person name="Kruys A."/>
            <person name="Hutchinson M.I."/>
            <person name="Powell A.J."/>
            <person name="Barry K."/>
            <person name="Miller A.N."/>
            <person name="Grigoriev I.V."/>
            <person name="Debuchy R."/>
            <person name="Gladieux P."/>
            <person name="Thoren M.H."/>
            <person name="Johannesson H."/>
        </authorList>
    </citation>
    <scope>NUCLEOTIDE SEQUENCE</scope>
    <source>
        <strain evidence="3">CBS 118394</strain>
    </source>
</reference>
<evidence type="ECO:0000313" key="3">
    <source>
        <dbReference type="EMBL" id="KAK3321918.1"/>
    </source>
</evidence>
<organism evidence="3 4">
    <name type="scientific">Apodospora peruviana</name>
    <dbReference type="NCBI Taxonomy" id="516989"/>
    <lineage>
        <taxon>Eukaryota</taxon>
        <taxon>Fungi</taxon>
        <taxon>Dikarya</taxon>
        <taxon>Ascomycota</taxon>
        <taxon>Pezizomycotina</taxon>
        <taxon>Sordariomycetes</taxon>
        <taxon>Sordariomycetidae</taxon>
        <taxon>Sordariales</taxon>
        <taxon>Lasiosphaeriaceae</taxon>
        <taxon>Apodospora</taxon>
    </lineage>
</organism>
<dbReference type="Pfam" id="PF25484">
    <property type="entry name" value="DUF7907"/>
    <property type="match status" value="1"/>
</dbReference>
<feature type="signal peptide" evidence="1">
    <location>
        <begin position="1"/>
        <end position="16"/>
    </location>
</feature>
<dbReference type="AlphaFoldDB" id="A0AAE0M7Z8"/>
<proteinExistence type="predicted"/>
<comment type="caution">
    <text evidence="3">The sequence shown here is derived from an EMBL/GenBank/DDBJ whole genome shotgun (WGS) entry which is preliminary data.</text>
</comment>
<protein>
    <recommendedName>
        <fullName evidence="2">DUF7907 domain-containing protein</fullName>
    </recommendedName>
</protein>
<dbReference type="InterPro" id="IPR057229">
    <property type="entry name" value="DUF7907"/>
</dbReference>
<evidence type="ECO:0000313" key="4">
    <source>
        <dbReference type="Proteomes" id="UP001283341"/>
    </source>
</evidence>
<evidence type="ECO:0000256" key="1">
    <source>
        <dbReference type="SAM" id="SignalP"/>
    </source>
</evidence>
<dbReference type="Proteomes" id="UP001283341">
    <property type="component" value="Unassembled WGS sequence"/>
</dbReference>
<dbReference type="EMBL" id="JAUEDM010000003">
    <property type="protein sequence ID" value="KAK3321918.1"/>
    <property type="molecule type" value="Genomic_DNA"/>
</dbReference>
<evidence type="ECO:0000259" key="2">
    <source>
        <dbReference type="Pfam" id="PF25484"/>
    </source>
</evidence>
<sequence length="242" mass="25557">MLTATLLLTLLLGTNASPILTTRQKTPLDYPPRKMAKAFTLVANITDLSKPDLFDAPVNHWYLAGVHVGAGRDAAILRADTPLPGAVFFINGTGQDISSQSTTVAMPPIAGAGGGGTNPPTPQSLQFTKSESDGRIYVGLNFGRGTVGSGIGVGLRDPYARLFSPFGASFIVCHEPNPTVGRPQHAVFGIEYGALVPENCVGMNLLAQCAELPPLAGEEELHIVNEGVGCYEDVKAIDWSKW</sequence>
<reference evidence="3" key="1">
    <citation type="journal article" date="2023" name="Mol. Phylogenet. Evol.">
        <title>Genome-scale phylogeny and comparative genomics of the fungal order Sordariales.</title>
        <authorList>
            <person name="Hensen N."/>
            <person name="Bonometti L."/>
            <person name="Westerberg I."/>
            <person name="Brannstrom I.O."/>
            <person name="Guillou S."/>
            <person name="Cros-Aarteil S."/>
            <person name="Calhoun S."/>
            <person name="Haridas S."/>
            <person name="Kuo A."/>
            <person name="Mondo S."/>
            <person name="Pangilinan J."/>
            <person name="Riley R."/>
            <person name="LaButti K."/>
            <person name="Andreopoulos B."/>
            <person name="Lipzen A."/>
            <person name="Chen C."/>
            <person name="Yan M."/>
            <person name="Daum C."/>
            <person name="Ng V."/>
            <person name="Clum A."/>
            <person name="Steindorff A."/>
            <person name="Ohm R.A."/>
            <person name="Martin F."/>
            <person name="Silar P."/>
            <person name="Natvig D.O."/>
            <person name="Lalanne C."/>
            <person name="Gautier V."/>
            <person name="Ament-Velasquez S.L."/>
            <person name="Kruys A."/>
            <person name="Hutchinson M.I."/>
            <person name="Powell A.J."/>
            <person name="Barry K."/>
            <person name="Miller A.N."/>
            <person name="Grigoriev I.V."/>
            <person name="Debuchy R."/>
            <person name="Gladieux P."/>
            <person name="Hiltunen Thoren M."/>
            <person name="Johannesson H."/>
        </authorList>
    </citation>
    <scope>NUCLEOTIDE SEQUENCE</scope>
    <source>
        <strain evidence="3">CBS 118394</strain>
    </source>
</reference>
<name>A0AAE0M7Z8_9PEZI</name>
<gene>
    <name evidence="3" type="ORF">B0H66DRAFT_552919</name>
</gene>
<keyword evidence="4" id="KW-1185">Reference proteome</keyword>
<accession>A0AAE0M7Z8</accession>
<feature type="domain" description="DUF7907" evidence="2">
    <location>
        <begin position="37"/>
        <end position="209"/>
    </location>
</feature>
<keyword evidence="1" id="KW-0732">Signal</keyword>
<feature type="chain" id="PRO_5042055494" description="DUF7907 domain-containing protein" evidence="1">
    <location>
        <begin position="17"/>
        <end position="242"/>
    </location>
</feature>